<name>A0A9P4HAZ7_9PLEO</name>
<protein>
    <submittedName>
        <fullName evidence="1">Uncharacterized protein</fullName>
    </submittedName>
</protein>
<accession>A0A9P4HAZ7</accession>
<proteinExistence type="predicted"/>
<dbReference type="AlphaFoldDB" id="A0A9P4HAZ7"/>
<comment type="caution">
    <text evidence="1">The sequence shown here is derived from an EMBL/GenBank/DDBJ whole genome shotgun (WGS) entry which is preliminary data.</text>
</comment>
<sequence>MDPIGPFPFARLPTEVRLMVYERLPVQITRHDFTRANSTRAGATSSYSFAIVSKRIDLSILQTCSWVNDEASAIMRRKTEDIMRSPPRVIVDLASASKLHKPGGPLWHISRYFARRANKAGKSLGSVPYLGTGMGVTGKRYDQDSDPDYAKLAHLVARWFDNFDRQHIELSIKTNQPLNIEIALVAPENWPHQNVVYALRQLAFVLFAEHGGFHYTLRSVEEYYPAYTDDMFQREGATLDKVMAGRRGDVVRAVQGSLIEDEEYADEWSDGSYYCGSSC</sequence>
<evidence type="ECO:0000313" key="2">
    <source>
        <dbReference type="Proteomes" id="UP000799777"/>
    </source>
</evidence>
<organism evidence="1 2">
    <name type="scientific">Setomelanomma holmii</name>
    <dbReference type="NCBI Taxonomy" id="210430"/>
    <lineage>
        <taxon>Eukaryota</taxon>
        <taxon>Fungi</taxon>
        <taxon>Dikarya</taxon>
        <taxon>Ascomycota</taxon>
        <taxon>Pezizomycotina</taxon>
        <taxon>Dothideomycetes</taxon>
        <taxon>Pleosporomycetidae</taxon>
        <taxon>Pleosporales</taxon>
        <taxon>Pleosporineae</taxon>
        <taxon>Phaeosphaeriaceae</taxon>
        <taxon>Setomelanomma</taxon>
    </lineage>
</organism>
<gene>
    <name evidence="1" type="ORF">EK21DRAFT_66820</name>
</gene>
<dbReference type="EMBL" id="ML978196">
    <property type="protein sequence ID" value="KAF2029826.1"/>
    <property type="molecule type" value="Genomic_DNA"/>
</dbReference>
<evidence type="ECO:0000313" key="1">
    <source>
        <dbReference type="EMBL" id="KAF2029826.1"/>
    </source>
</evidence>
<reference evidence="1" key="1">
    <citation type="journal article" date="2020" name="Stud. Mycol.">
        <title>101 Dothideomycetes genomes: a test case for predicting lifestyles and emergence of pathogens.</title>
        <authorList>
            <person name="Haridas S."/>
            <person name="Albert R."/>
            <person name="Binder M."/>
            <person name="Bloem J."/>
            <person name="Labutti K."/>
            <person name="Salamov A."/>
            <person name="Andreopoulos B."/>
            <person name="Baker S."/>
            <person name="Barry K."/>
            <person name="Bills G."/>
            <person name="Bluhm B."/>
            <person name="Cannon C."/>
            <person name="Castanera R."/>
            <person name="Culley D."/>
            <person name="Daum C."/>
            <person name="Ezra D."/>
            <person name="Gonzalez J."/>
            <person name="Henrissat B."/>
            <person name="Kuo A."/>
            <person name="Liang C."/>
            <person name="Lipzen A."/>
            <person name="Lutzoni F."/>
            <person name="Magnuson J."/>
            <person name="Mondo S."/>
            <person name="Nolan M."/>
            <person name="Ohm R."/>
            <person name="Pangilinan J."/>
            <person name="Park H.-J."/>
            <person name="Ramirez L."/>
            <person name="Alfaro M."/>
            <person name="Sun H."/>
            <person name="Tritt A."/>
            <person name="Yoshinaga Y."/>
            <person name="Zwiers L.-H."/>
            <person name="Turgeon B."/>
            <person name="Goodwin S."/>
            <person name="Spatafora J."/>
            <person name="Crous P."/>
            <person name="Grigoriev I."/>
        </authorList>
    </citation>
    <scope>NUCLEOTIDE SEQUENCE</scope>
    <source>
        <strain evidence="1">CBS 110217</strain>
    </source>
</reference>
<dbReference type="Proteomes" id="UP000799777">
    <property type="component" value="Unassembled WGS sequence"/>
</dbReference>
<keyword evidence="2" id="KW-1185">Reference proteome</keyword>
<dbReference type="OrthoDB" id="5314997at2759"/>